<reference evidence="1 2" key="1">
    <citation type="submission" date="2016-04" db="EMBL/GenBank/DDBJ databases">
        <title>A degradative enzymes factory behind the ericoid mycorrhizal symbiosis.</title>
        <authorList>
            <consortium name="DOE Joint Genome Institute"/>
            <person name="Martino E."/>
            <person name="Morin E."/>
            <person name="Grelet G."/>
            <person name="Kuo A."/>
            <person name="Kohler A."/>
            <person name="Daghino S."/>
            <person name="Barry K."/>
            <person name="Choi C."/>
            <person name="Cichocki N."/>
            <person name="Clum A."/>
            <person name="Copeland A."/>
            <person name="Hainaut M."/>
            <person name="Haridas S."/>
            <person name="Labutti K."/>
            <person name="Lindquist E."/>
            <person name="Lipzen A."/>
            <person name="Khouja H.-R."/>
            <person name="Murat C."/>
            <person name="Ohm R."/>
            <person name="Olson A."/>
            <person name="Spatafora J."/>
            <person name="Veneault-Fourrey C."/>
            <person name="Henrissat B."/>
            <person name="Grigoriev I."/>
            <person name="Martin F."/>
            <person name="Perotto S."/>
        </authorList>
    </citation>
    <scope>NUCLEOTIDE SEQUENCE [LARGE SCALE GENOMIC DNA]</scope>
    <source>
        <strain evidence="1 2">F</strain>
    </source>
</reference>
<keyword evidence="2" id="KW-1185">Reference proteome</keyword>
<proteinExistence type="predicted"/>
<evidence type="ECO:0000313" key="2">
    <source>
        <dbReference type="Proteomes" id="UP000235786"/>
    </source>
</evidence>
<accession>A0A2J6RAC6</accession>
<gene>
    <name evidence="1" type="ORF">L207DRAFT_115751</name>
</gene>
<name>A0A2J6RAC6_HYAVF</name>
<protein>
    <submittedName>
        <fullName evidence="1">Uncharacterized protein</fullName>
    </submittedName>
</protein>
<organism evidence="1 2">
    <name type="scientific">Hyaloscypha variabilis (strain UAMH 11265 / GT02V1 / F)</name>
    <name type="common">Meliniomyces variabilis</name>
    <dbReference type="NCBI Taxonomy" id="1149755"/>
    <lineage>
        <taxon>Eukaryota</taxon>
        <taxon>Fungi</taxon>
        <taxon>Dikarya</taxon>
        <taxon>Ascomycota</taxon>
        <taxon>Pezizomycotina</taxon>
        <taxon>Leotiomycetes</taxon>
        <taxon>Helotiales</taxon>
        <taxon>Hyaloscyphaceae</taxon>
        <taxon>Hyaloscypha</taxon>
        <taxon>Hyaloscypha variabilis</taxon>
    </lineage>
</organism>
<dbReference type="AlphaFoldDB" id="A0A2J6RAC6"/>
<dbReference type="Proteomes" id="UP000235786">
    <property type="component" value="Unassembled WGS sequence"/>
</dbReference>
<dbReference type="EMBL" id="KZ613952">
    <property type="protein sequence ID" value="PMD35470.1"/>
    <property type="molecule type" value="Genomic_DNA"/>
</dbReference>
<evidence type="ECO:0000313" key="1">
    <source>
        <dbReference type="EMBL" id="PMD35470.1"/>
    </source>
</evidence>
<sequence>MYHGFTVSLPAVQSRQTQSGRDFWFRGRLPTNTIAVIAVSANLISSHPSQPSHPNLISSHAHRLSLRVLLKYLLLRHAIIGWSSCCCCCCCFWQTAPPARSGHGICTEESTTRPIPAPSSLNVSPSACQTSLTSPHDTHPEIRACTESYEGLLFLRSRLRLSSVRLPAAQRWRSQKLLTTASSLQSHFRWQGSRACQAITEEAELNINLDSHRHKMSSRPLLCASTITGRHPCIYDTGRGRSAS</sequence>